<evidence type="ECO:0000256" key="3">
    <source>
        <dbReference type="ARBA" id="ARBA00022723"/>
    </source>
</evidence>
<dbReference type="EMBL" id="ML993595">
    <property type="protein sequence ID" value="KAF2166986.1"/>
    <property type="molecule type" value="Genomic_DNA"/>
</dbReference>
<keyword evidence="4" id="KW-0274">FAD</keyword>
<dbReference type="Gene3D" id="4.10.240.10">
    <property type="entry name" value="Zn(2)-C6 fungal-type DNA-binding domain"/>
    <property type="match status" value="1"/>
</dbReference>
<dbReference type="GO" id="GO:0000981">
    <property type="term" value="F:DNA-binding transcription factor activity, RNA polymerase II-specific"/>
    <property type="evidence" value="ECO:0007669"/>
    <property type="project" value="InterPro"/>
</dbReference>
<dbReference type="InterPro" id="IPR016169">
    <property type="entry name" value="FAD-bd_PCMH_sub2"/>
</dbReference>
<keyword evidence="9" id="KW-1133">Transmembrane helix</keyword>
<evidence type="ECO:0000256" key="5">
    <source>
        <dbReference type="ARBA" id="ARBA00023002"/>
    </source>
</evidence>
<evidence type="ECO:0000256" key="7">
    <source>
        <dbReference type="SAM" id="Coils"/>
    </source>
</evidence>
<evidence type="ECO:0000256" key="6">
    <source>
        <dbReference type="ARBA" id="ARBA00023242"/>
    </source>
</evidence>
<feature type="transmembrane region" description="Helical" evidence="9">
    <location>
        <begin position="494"/>
        <end position="516"/>
    </location>
</feature>
<dbReference type="CDD" id="cd00067">
    <property type="entry name" value="GAL4"/>
    <property type="match status" value="1"/>
</dbReference>
<dbReference type="OrthoDB" id="2151789at2759"/>
<sequence>MDTSPAPRASASEQEPTRDRPACDNCKTRKTKCDRGSPCSSCVTAKTQCRVTRKAPEKRQRVLLSKQYDEAMQNVSRQLGELQIEMRQLVENSKTSHVNGPSPAAAPQDSPSTHISGDHPDVSAVFEGYKGDSSFNAHVKHVADTLEGTFGANTDDRVPSMPSAIVHDLLQDVDATQRVAPESVDFSRTNLTPRYPELEDLPLAPTQPVLKLLRLAQNEKQRFFADVPFVDEQEFVESCKSVYFATQPYSLWTWIIVNIGLLYLFLDLDNKHYAQVGGVFCTKTGRSTIAWRLVSAAARMCLDLGLHRMPSHLQGHEASKKRVLFWHVYAFDKGMAFTNGRTPTIHHYDVAADRPDFQAEYPGIPGLMYAAFIEWTAVAGEIHLQLFSISAQQQPLSVRVERAQSFASRILQMQKALRTSEHGDPEQGELTFQGGLRILDIMAYGYLTIVYRIIPPFQQKPHPLQCCDECVDAARKSLTALVQVGERVMRKKPIWWSLFLNMTVSIVPFVSFIVIVGHTIATSSANDLALLSSVVSAIKPAVEHTPATQKLYNICQKFYQIADLIVSKQSQPTRSVAKDVGFGIAEGDLPMLDQDWDTCDALAQAGLADRLLLPTDTAYQAQIDTWWALNSRLHPWCLFIPRNAQEVASGLQALQRSYTGAGDGHIAVRSGGHNSAGASNIENGITIDLSLMNASTFDKASNVAMIQTGARWRKVYTDLLAWNVTVPGGRDGGVGVGGFLLGGGLTFFMGRRGFACDSVRNYEVVLANGTITNANATHNVDLWKALKGGGSNFGIVTRFDVDPLPAKDLSYSSRSMTIDHSDEVLRSLHDFVNLDETSSANDALVVYYTFNSTVSADIIISTIAVNTMGDANSTALRRIKSIPAVSSADEFESMASSASNSELPGGTRQSRNAGITLTFKPSIPLMQLCVDLNNAYVETLSHIVGRENFSTFMFLQPLPNYYSTISKHEGHENMITDGLAGENAIIWTGGVALDPDTNPSMVAIAHQYMSAMAAQIQQFAVKTGVDLDLIYMNYADATQDALSSYGMRNVHFMKSVARRYDPEGFFQHGVPRGFKLSATTDG</sequence>
<dbReference type="PANTHER" id="PTHR42973">
    <property type="entry name" value="BINDING OXIDOREDUCTASE, PUTATIVE (AFU_ORTHOLOGUE AFUA_1G17690)-RELATED"/>
    <property type="match status" value="1"/>
</dbReference>
<dbReference type="Pfam" id="PF00172">
    <property type="entry name" value="Zn_clus"/>
    <property type="match status" value="1"/>
</dbReference>
<keyword evidence="9" id="KW-0812">Transmembrane</keyword>
<organism evidence="12 13">
    <name type="scientific">Zasmidium cellare ATCC 36951</name>
    <dbReference type="NCBI Taxonomy" id="1080233"/>
    <lineage>
        <taxon>Eukaryota</taxon>
        <taxon>Fungi</taxon>
        <taxon>Dikarya</taxon>
        <taxon>Ascomycota</taxon>
        <taxon>Pezizomycotina</taxon>
        <taxon>Dothideomycetes</taxon>
        <taxon>Dothideomycetidae</taxon>
        <taxon>Mycosphaerellales</taxon>
        <taxon>Mycosphaerellaceae</taxon>
        <taxon>Zasmidium</taxon>
    </lineage>
</organism>
<dbReference type="GO" id="GO:0016491">
    <property type="term" value="F:oxidoreductase activity"/>
    <property type="evidence" value="ECO:0007669"/>
    <property type="project" value="UniProtKB-KW"/>
</dbReference>
<dbReference type="Proteomes" id="UP000799537">
    <property type="component" value="Unassembled WGS sequence"/>
</dbReference>
<feature type="coiled-coil region" evidence="7">
    <location>
        <begin position="65"/>
        <end position="92"/>
    </location>
</feature>
<dbReference type="PANTHER" id="PTHR42973:SF53">
    <property type="entry name" value="FAD-BINDING PCMH-TYPE DOMAIN-CONTAINING PROTEIN-RELATED"/>
    <property type="match status" value="1"/>
</dbReference>
<evidence type="ECO:0000256" key="8">
    <source>
        <dbReference type="SAM" id="MobiDB-lite"/>
    </source>
</evidence>
<evidence type="ECO:0000259" key="10">
    <source>
        <dbReference type="PROSITE" id="PS50048"/>
    </source>
</evidence>
<dbReference type="GO" id="GO:0071949">
    <property type="term" value="F:FAD binding"/>
    <property type="evidence" value="ECO:0007669"/>
    <property type="project" value="InterPro"/>
</dbReference>
<dbReference type="SUPFAM" id="SSF56176">
    <property type="entry name" value="FAD-binding/transporter-associated domain-like"/>
    <property type="match status" value="1"/>
</dbReference>
<keyword evidence="6" id="KW-0539">Nucleus</keyword>
<evidence type="ECO:0000256" key="9">
    <source>
        <dbReference type="SAM" id="Phobius"/>
    </source>
</evidence>
<keyword evidence="5" id="KW-0560">Oxidoreductase</keyword>
<evidence type="ECO:0000256" key="1">
    <source>
        <dbReference type="ARBA" id="ARBA00005466"/>
    </source>
</evidence>
<dbReference type="InterPro" id="IPR036864">
    <property type="entry name" value="Zn2-C6_fun-type_DNA-bd_sf"/>
</dbReference>
<dbReference type="RefSeq" id="XP_033667875.1">
    <property type="nucleotide sequence ID" value="XM_033806604.1"/>
</dbReference>
<reference evidence="12" key="1">
    <citation type="journal article" date="2020" name="Stud. Mycol.">
        <title>101 Dothideomycetes genomes: a test case for predicting lifestyles and emergence of pathogens.</title>
        <authorList>
            <person name="Haridas S."/>
            <person name="Albert R."/>
            <person name="Binder M."/>
            <person name="Bloem J."/>
            <person name="Labutti K."/>
            <person name="Salamov A."/>
            <person name="Andreopoulos B."/>
            <person name="Baker S."/>
            <person name="Barry K."/>
            <person name="Bills G."/>
            <person name="Bluhm B."/>
            <person name="Cannon C."/>
            <person name="Castanera R."/>
            <person name="Culley D."/>
            <person name="Daum C."/>
            <person name="Ezra D."/>
            <person name="Gonzalez J."/>
            <person name="Henrissat B."/>
            <person name="Kuo A."/>
            <person name="Liang C."/>
            <person name="Lipzen A."/>
            <person name="Lutzoni F."/>
            <person name="Magnuson J."/>
            <person name="Mondo S."/>
            <person name="Nolan M."/>
            <person name="Ohm R."/>
            <person name="Pangilinan J."/>
            <person name="Park H.-J."/>
            <person name="Ramirez L."/>
            <person name="Alfaro M."/>
            <person name="Sun H."/>
            <person name="Tritt A."/>
            <person name="Yoshinaga Y."/>
            <person name="Zwiers L.-H."/>
            <person name="Turgeon B."/>
            <person name="Goodwin S."/>
            <person name="Spatafora J."/>
            <person name="Crous P."/>
            <person name="Grigoriev I."/>
        </authorList>
    </citation>
    <scope>NUCLEOTIDE SEQUENCE</scope>
    <source>
        <strain evidence="12">ATCC 36951</strain>
    </source>
</reference>
<dbReference type="Gene3D" id="3.30.465.10">
    <property type="match status" value="1"/>
</dbReference>
<dbReference type="SMART" id="SM00066">
    <property type="entry name" value="GAL4"/>
    <property type="match status" value="1"/>
</dbReference>
<feature type="region of interest" description="Disordered" evidence="8">
    <location>
        <begin position="1"/>
        <end position="37"/>
    </location>
</feature>
<dbReference type="InterPro" id="IPR007219">
    <property type="entry name" value="XnlR_reg_dom"/>
</dbReference>
<keyword evidence="13" id="KW-1185">Reference proteome</keyword>
<feature type="domain" description="FAD-binding PCMH-type" evidence="11">
    <location>
        <begin position="631"/>
        <end position="806"/>
    </location>
</feature>
<dbReference type="InterPro" id="IPR050416">
    <property type="entry name" value="FAD-linked_Oxidoreductase"/>
</dbReference>
<feature type="region of interest" description="Disordered" evidence="8">
    <location>
        <begin position="93"/>
        <end position="119"/>
    </location>
</feature>
<dbReference type="InterPro" id="IPR001138">
    <property type="entry name" value="Zn2Cys6_DnaBD"/>
</dbReference>
<proteinExistence type="inferred from homology"/>
<evidence type="ECO:0000259" key="11">
    <source>
        <dbReference type="PROSITE" id="PS51387"/>
    </source>
</evidence>
<comment type="similarity">
    <text evidence="1">Belongs to the oxygen-dependent FAD-linked oxidoreductase family.</text>
</comment>
<dbReference type="Pfam" id="PF01565">
    <property type="entry name" value="FAD_binding_4"/>
    <property type="match status" value="1"/>
</dbReference>
<feature type="transmembrane region" description="Helical" evidence="9">
    <location>
        <begin position="249"/>
        <end position="266"/>
    </location>
</feature>
<feature type="compositionally biased region" description="Low complexity" evidence="8">
    <location>
        <begin position="101"/>
        <end position="112"/>
    </location>
</feature>
<dbReference type="SUPFAM" id="SSF57701">
    <property type="entry name" value="Zn2/Cys6 DNA-binding domain"/>
    <property type="match status" value="1"/>
</dbReference>
<dbReference type="SMART" id="SM00906">
    <property type="entry name" value="Fungal_trans"/>
    <property type="match status" value="1"/>
</dbReference>
<keyword evidence="2" id="KW-0285">Flavoprotein</keyword>
<accession>A0A6A6CNE7</accession>
<dbReference type="CDD" id="cd12148">
    <property type="entry name" value="fungal_TF_MHR"/>
    <property type="match status" value="1"/>
</dbReference>
<evidence type="ECO:0000256" key="2">
    <source>
        <dbReference type="ARBA" id="ARBA00022630"/>
    </source>
</evidence>
<dbReference type="GeneID" id="54559876"/>
<dbReference type="GO" id="GO:0003677">
    <property type="term" value="F:DNA binding"/>
    <property type="evidence" value="ECO:0007669"/>
    <property type="project" value="InterPro"/>
</dbReference>
<keyword evidence="9" id="KW-0472">Membrane</keyword>
<dbReference type="GO" id="GO:0008270">
    <property type="term" value="F:zinc ion binding"/>
    <property type="evidence" value="ECO:0007669"/>
    <property type="project" value="InterPro"/>
</dbReference>
<dbReference type="AlphaFoldDB" id="A0A6A6CNE7"/>
<evidence type="ECO:0000256" key="4">
    <source>
        <dbReference type="ARBA" id="ARBA00022827"/>
    </source>
</evidence>
<dbReference type="InterPro" id="IPR006094">
    <property type="entry name" value="Oxid_FAD_bind_N"/>
</dbReference>
<keyword evidence="7" id="KW-0175">Coiled coil</keyword>
<evidence type="ECO:0000313" key="13">
    <source>
        <dbReference type="Proteomes" id="UP000799537"/>
    </source>
</evidence>
<dbReference type="GO" id="GO:0006351">
    <property type="term" value="P:DNA-templated transcription"/>
    <property type="evidence" value="ECO:0007669"/>
    <property type="project" value="InterPro"/>
</dbReference>
<keyword evidence="3" id="KW-0479">Metal-binding</keyword>
<protein>
    <recommendedName>
        <fullName evidence="14">Zn(2)-C6 fungal-type domain-containing protein</fullName>
    </recommendedName>
</protein>
<dbReference type="PROSITE" id="PS51387">
    <property type="entry name" value="FAD_PCMH"/>
    <property type="match status" value="1"/>
</dbReference>
<dbReference type="PROSITE" id="PS50048">
    <property type="entry name" value="ZN2_CY6_FUNGAL_2"/>
    <property type="match status" value="1"/>
</dbReference>
<name>A0A6A6CNE7_ZASCE</name>
<dbReference type="InterPro" id="IPR016166">
    <property type="entry name" value="FAD-bd_PCMH"/>
</dbReference>
<dbReference type="Pfam" id="PF04082">
    <property type="entry name" value="Fungal_trans"/>
    <property type="match status" value="1"/>
</dbReference>
<evidence type="ECO:0000313" key="12">
    <source>
        <dbReference type="EMBL" id="KAF2166986.1"/>
    </source>
</evidence>
<dbReference type="PROSITE" id="PS00463">
    <property type="entry name" value="ZN2_CY6_FUNGAL_1"/>
    <property type="match status" value="1"/>
</dbReference>
<dbReference type="InterPro" id="IPR036318">
    <property type="entry name" value="FAD-bd_PCMH-like_sf"/>
</dbReference>
<evidence type="ECO:0008006" key="14">
    <source>
        <dbReference type="Google" id="ProtNLM"/>
    </source>
</evidence>
<gene>
    <name evidence="12" type="ORF">M409DRAFT_23030</name>
</gene>
<feature type="domain" description="Zn(2)-C6 fungal-type" evidence="10">
    <location>
        <begin position="22"/>
        <end position="51"/>
    </location>
</feature>